<evidence type="ECO:0000256" key="3">
    <source>
        <dbReference type="PROSITE-ProRule" id="PRU00267"/>
    </source>
</evidence>
<accession>A0AAD5XV94</accession>
<dbReference type="AlphaFoldDB" id="A0AAD5XV94"/>
<dbReference type="GO" id="GO:0006366">
    <property type="term" value="P:transcription by RNA polymerase II"/>
    <property type="evidence" value="ECO:0007669"/>
    <property type="project" value="TreeGrafter"/>
</dbReference>
<proteinExistence type="inferred from homology"/>
<dbReference type="InterPro" id="IPR010422">
    <property type="entry name" value="Ccdc124/Oxs1"/>
</dbReference>
<dbReference type="SUPFAM" id="SSF47095">
    <property type="entry name" value="HMG-box"/>
    <property type="match status" value="1"/>
</dbReference>
<dbReference type="EMBL" id="JADGJW010002146">
    <property type="protein sequence ID" value="KAJ3199287.1"/>
    <property type="molecule type" value="Genomic_DNA"/>
</dbReference>
<feature type="domain" description="HMG box" evidence="5">
    <location>
        <begin position="144"/>
        <end position="221"/>
    </location>
</feature>
<comment type="caution">
    <text evidence="6">The sequence shown here is derived from an EMBL/GenBank/DDBJ whole genome shotgun (WGS) entry which is preliminary data.</text>
</comment>
<dbReference type="PROSITE" id="PS50118">
    <property type="entry name" value="HMG_BOX_2"/>
    <property type="match status" value="1"/>
</dbReference>
<comment type="similarity">
    <text evidence="1">Belongs to the CCDC124 family.</text>
</comment>
<dbReference type="GO" id="GO:0003677">
    <property type="term" value="F:DNA binding"/>
    <property type="evidence" value="ECO:0007669"/>
    <property type="project" value="UniProtKB-UniRule"/>
</dbReference>
<dbReference type="InterPro" id="IPR009071">
    <property type="entry name" value="HMG_box_dom"/>
</dbReference>
<dbReference type="PANTHER" id="PTHR21680">
    <property type="entry name" value="COILED-COIL DOMAIN-CONTAINING PROTEIN 124"/>
    <property type="match status" value="1"/>
</dbReference>
<feature type="region of interest" description="Disordered" evidence="4">
    <location>
        <begin position="1"/>
        <end position="44"/>
    </location>
</feature>
<feature type="compositionally biased region" description="Basic and acidic residues" evidence="4">
    <location>
        <begin position="11"/>
        <end position="44"/>
    </location>
</feature>
<evidence type="ECO:0000256" key="1">
    <source>
        <dbReference type="ARBA" id="ARBA00008296"/>
    </source>
</evidence>
<evidence type="ECO:0000256" key="4">
    <source>
        <dbReference type="SAM" id="MobiDB-lite"/>
    </source>
</evidence>
<organism evidence="6 7">
    <name type="scientific">Clydaea vesicula</name>
    <dbReference type="NCBI Taxonomy" id="447962"/>
    <lineage>
        <taxon>Eukaryota</taxon>
        <taxon>Fungi</taxon>
        <taxon>Fungi incertae sedis</taxon>
        <taxon>Chytridiomycota</taxon>
        <taxon>Chytridiomycota incertae sedis</taxon>
        <taxon>Chytridiomycetes</taxon>
        <taxon>Lobulomycetales</taxon>
        <taxon>Lobulomycetaceae</taxon>
        <taxon>Clydaea</taxon>
    </lineage>
</organism>
<reference evidence="6" key="1">
    <citation type="submission" date="2020-05" db="EMBL/GenBank/DDBJ databases">
        <title>Phylogenomic resolution of chytrid fungi.</title>
        <authorList>
            <person name="Stajich J.E."/>
            <person name="Amses K."/>
            <person name="Simmons R."/>
            <person name="Seto K."/>
            <person name="Myers J."/>
            <person name="Bonds A."/>
            <person name="Quandt C.A."/>
            <person name="Barry K."/>
            <person name="Liu P."/>
            <person name="Grigoriev I."/>
            <person name="Longcore J.E."/>
            <person name="James T.Y."/>
        </authorList>
    </citation>
    <scope>NUCLEOTIDE SEQUENCE</scope>
    <source>
        <strain evidence="6">JEL0476</strain>
    </source>
</reference>
<dbReference type="Proteomes" id="UP001211065">
    <property type="component" value="Unassembled WGS sequence"/>
</dbReference>
<dbReference type="GO" id="GO:0005634">
    <property type="term" value="C:nucleus"/>
    <property type="evidence" value="ECO:0007669"/>
    <property type="project" value="UniProtKB-UniRule"/>
</dbReference>
<dbReference type="PANTHER" id="PTHR21680:SF0">
    <property type="entry name" value="COILED-COIL DOMAIN-CONTAINING PROTEIN 124"/>
    <property type="match status" value="1"/>
</dbReference>
<keyword evidence="7" id="KW-1185">Reference proteome</keyword>
<feature type="compositionally biased region" description="Polar residues" evidence="4">
    <location>
        <begin position="188"/>
        <end position="197"/>
    </location>
</feature>
<keyword evidence="3" id="KW-0238">DNA-binding</keyword>
<evidence type="ECO:0000313" key="6">
    <source>
        <dbReference type="EMBL" id="KAJ3199287.1"/>
    </source>
</evidence>
<feature type="non-terminal residue" evidence="6">
    <location>
        <position position="1"/>
    </location>
</feature>
<dbReference type="Pfam" id="PF22048">
    <property type="entry name" value="LSO1_2-like"/>
    <property type="match status" value="1"/>
</dbReference>
<keyword evidence="3" id="KW-0539">Nucleus</keyword>
<dbReference type="InterPro" id="IPR054414">
    <property type="entry name" value="Ccdc124/Oxs1_C"/>
</dbReference>
<gene>
    <name evidence="6" type="ORF">HK099_003232</name>
</gene>
<sequence length="221" mass="25785">ENTKKTAGLAKKQENQQKKDEVKKQKLEQEEAAKWSKGSLEDKLLQKQQEEEKRLKKLAEKEEARKLLEEEEKEFGKKKPLIRDKKADKKGLNLAKIESEFQPIESFAASGIDDALDLLTLTTSENKNLTGGGKNDNKIEKHPEKRMKSAFAKFEEETLPRLKEENKGLRLSQYKQMLQKLWKKSPDNPLNQENLSYDASRDEEKEFKDKIKEEKLEKLKK</sequence>
<dbReference type="InterPro" id="IPR036910">
    <property type="entry name" value="HMG_box_dom_sf"/>
</dbReference>
<evidence type="ECO:0000256" key="2">
    <source>
        <dbReference type="ARBA" id="ARBA00023054"/>
    </source>
</evidence>
<feature type="region of interest" description="Disordered" evidence="4">
    <location>
        <begin position="125"/>
        <end position="145"/>
    </location>
</feature>
<feature type="compositionally biased region" description="Basic and acidic residues" evidence="4">
    <location>
        <begin position="135"/>
        <end position="145"/>
    </location>
</feature>
<dbReference type="GO" id="GO:0003713">
    <property type="term" value="F:transcription coactivator activity"/>
    <property type="evidence" value="ECO:0007669"/>
    <property type="project" value="TreeGrafter"/>
</dbReference>
<keyword evidence="2" id="KW-0175">Coiled coil</keyword>
<feature type="DNA-binding region" description="HMG box" evidence="3">
    <location>
        <begin position="144"/>
        <end position="221"/>
    </location>
</feature>
<feature type="region of interest" description="Disordered" evidence="4">
    <location>
        <begin position="182"/>
        <end position="206"/>
    </location>
</feature>
<name>A0AAD5XV94_9FUNG</name>
<dbReference type="Pfam" id="PF06244">
    <property type="entry name" value="Ccdc124"/>
    <property type="match status" value="1"/>
</dbReference>
<dbReference type="InterPro" id="IPR054413">
    <property type="entry name" value="LSO1/2"/>
</dbReference>
<evidence type="ECO:0000313" key="7">
    <source>
        <dbReference type="Proteomes" id="UP001211065"/>
    </source>
</evidence>
<protein>
    <recommendedName>
        <fullName evidence="5">HMG box domain-containing protein</fullName>
    </recommendedName>
</protein>
<evidence type="ECO:0000259" key="5">
    <source>
        <dbReference type="PROSITE" id="PS50118"/>
    </source>
</evidence>